<comment type="similarity">
    <text evidence="11 12">Belongs to the TonB-dependent receptor family.</text>
</comment>
<keyword evidence="3 11" id="KW-1134">Transmembrane beta strand</keyword>
<keyword evidence="15" id="KW-0675">Receptor</keyword>
<evidence type="ECO:0000259" key="13">
    <source>
        <dbReference type="Pfam" id="PF00593"/>
    </source>
</evidence>
<dbReference type="GO" id="GO:0009279">
    <property type="term" value="C:cell outer membrane"/>
    <property type="evidence" value="ECO:0007669"/>
    <property type="project" value="UniProtKB-SubCell"/>
</dbReference>
<sequence length="787" mass="85750">MPITPRLLFHSRTGIARKSDGMCSGGIMRISVVASAIGLACVMSDASAREPNNEAVAGPDTAGVGLIVTGEKFRRSLKETPASVAIATSRVIDEQAMVSAYDVLDRTPNVAVDGSRTSFSIRGIDAFNVSGAGEGALASVYVDGAAIPRLALASGPLDLFDVTQVEILRGPQSTVQGRNALAGAVIINTADPTFNWSGKTRLLLSDKDGQRRLGMAIGGPISEGQVAFRLAGEASKTAGLIHNVTNQADGDPQRSRTLRGKLLLQPRILPGLRLISALLYDQHQRGTFYTELDPPYDPRARITTSDAQDRKRVTSAIGTVLVEYEVDAGSVLKSATSYSRIRFRSRSDANRTAVPGQLSHIDELNRAFQQEVRFHFRRSWVEGLVGAYYLRERRAYAYNALQSLSLASLGIGRQLQAAGLGPATVEAVLDLYGGTLPISNDLTRPGITDNHAAFADLTFPLGRQLRIRMGMRYDIETSSQRAMQHISIDHPLPNPDKLGVPALGPIVRRLNGLLLNLVQGANSAEPPRRVRYDAWLPKLGLSYDLASNMALSLTAQRGYRAGGSGFNAQRAESYDFEPEYSTTYEWALRSSWLGNRLSLNANLYCTDWRDQQVLVQLTPGALYDTRIINAGKSRLQGFEMESHGVISQTLTLHAGLGFGSARLKNFPQAEGNTLESTPGKAFPRAPRWTLSGAASFTHPNGWFANVNANYRTAYYQNVMDQRVRDIPSRTLVNAKLGWQGKHLGAFLMIANIFDVQKPNQFFVDVDGRRRGTLNAPRILGVSLEGRL</sequence>
<dbReference type="InterPro" id="IPR000531">
    <property type="entry name" value="Beta-barrel_TonB"/>
</dbReference>
<keyword evidence="8 12" id="KW-0798">TonB box</keyword>
<feature type="domain" description="TonB-dependent receptor plug" evidence="14">
    <location>
        <begin position="77"/>
        <end position="184"/>
    </location>
</feature>
<dbReference type="AlphaFoldDB" id="D4Z4C8"/>
<evidence type="ECO:0000256" key="8">
    <source>
        <dbReference type="ARBA" id="ARBA00023077"/>
    </source>
</evidence>
<dbReference type="Proteomes" id="UP000007753">
    <property type="component" value="Chromosome 1"/>
</dbReference>
<keyword evidence="4" id="KW-0410">Iron transport</keyword>
<evidence type="ECO:0000313" key="16">
    <source>
        <dbReference type="Proteomes" id="UP000007753"/>
    </source>
</evidence>
<dbReference type="HOGENOM" id="CLU_008287_15_2_5"/>
<keyword evidence="2 11" id="KW-0813">Transport</keyword>
<comment type="subcellular location">
    <subcellularLocation>
        <location evidence="1 11">Cell outer membrane</location>
        <topology evidence="1 11">Multi-pass membrane protein</topology>
    </subcellularLocation>
</comment>
<dbReference type="Pfam" id="PF07715">
    <property type="entry name" value="Plug"/>
    <property type="match status" value="1"/>
</dbReference>
<evidence type="ECO:0000313" key="15">
    <source>
        <dbReference type="EMBL" id="BAI97460.1"/>
    </source>
</evidence>
<keyword evidence="9 11" id="KW-0472">Membrane</keyword>
<evidence type="ECO:0000256" key="12">
    <source>
        <dbReference type="RuleBase" id="RU003357"/>
    </source>
</evidence>
<evidence type="ECO:0000256" key="11">
    <source>
        <dbReference type="PROSITE-ProRule" id="PRU01360"/>
    </source>
</evidence>
<keyword evidence="10 11" id="KW-0998">Cell outer membrane</keyword>
<dbReference type="STRING" id="452662.SJA_C1-26260"/>
<organism evidence="15 16">
    <name type="scientific">Sphingobium indicum (strain DSM 16413 / CCM 7287 / MTCC 6362 / UT26 / NBRC 101211 / UT26S)</name>
    <name type="common">Sphingobium japonicum</name>
    <dbReference type="NCBI Taxonomy" id="452662"/>
    <lineage>
        <taxon>Bacteria</taxon>
        <taxon>Pseudomonadati</taxon>
        <taxon>Pseudomonadota</taxon>
        <taxon>Alphaproteobacteria</taxon>
        <taxon>Sphingomonadales</taxon>
        <taxon>Sphingomonadaceae</taxon>
        <taxon>Sphingobium</taxon>
    </lineage>
</organism>
<dbReference type="KEGG" id="sjp:SJA_C1-26260"/>
<dbReference type="SUPFAM" id="SSF56935">
    <property type="entry name" value="Porins"/>
    <property type="match status" value="1"/>
</dbReference>
<evidence type="ECO:0000256" key="1">
    <source>
        <dbReference type="ARBA" id="ARBA00004571"/>
    </source>
</evidence>
<gene>
    <name evidence="15" type="ordered locus">SJA_C1-26260</name>
</gene>
<accession>D4Z4C8</accession>
<feature type="domain" description="TonB-dependent receptor-like beta-barrel" evidence="13">
    <location>
        <begin position="297"/>
        <end position="751"/>
    </location>
</feature>
<keyword evidence="16" id="KW-1185">Reference proteome</keyword>
<keyword evidence="7" id="KW-0406">Ion transport</keyword>
<evidence type="ECO:0000256" key="3">
    <source>
        <dbReference type="ARBA" id="ARBA00022452"/>
    </source>
</evidence>
<evidence type="ECO:0000256" key="7">
    <source>
        <dbReference type="ARBA" id="ARBA00023065"/>
    </source>
</evidence>
<dbReference type="eggNOG" id="COG4774">
    <property type="taxonomic scope" value="Bacteria"/>
</dbReference>
<dbReference type="InterPro" id="IPR012910">
    <property type="entry name" value="Plug_dom"/>
</dbReference>
<dbReference type="InterPro" id="IPR036942">
    <property type="entry name" value="Beta-barrel_TonB_sf"/>
</dbReference>
<evidence type="ECO:0000259" key="14">
    <source>
        <dbReference type="Pfam" id="PF07715"/>
    </source>
</evidence>
<dbReference type="Pfam" id="PF00593">
    <property type="entry name" value="TonB_dep_Rec_b-barrel"/>
    <property type="match status" value="1"/>
</dbReference>
<evidence type="ECO:0000256" key="4">
    <source>
        <dbReference type="ARBA" id="ARBA00022496"/>
    </source>
</evidence>
<dbReference type="PROSITE" id="PS52016">
    <property type="entry name" value="TONB_DEPENDENT_REC_3"/>
    <property type="match status" value="1"/>
</dbReference>
<protein>
    <submittedName>
        <fullName evidence="15">TonB-dependent receptor-like protein</fullName>
    </submittedName>
</protein>
<dbReference type="GO" id="GO:0006826">
    <property type="term" value="P:iron ion transport"/>
    <property type="evidence" value="ECO:0007669"/>
    <property type="project" value="UniProtKB-KW"/>
</dbReference>
<keyword evidence="5 11" id="KW-0812">Transmembrane</keyword>
<evidence type="ECO:0000256" key="5">
    <source>
        <dbReference type="ARBA" id="ARBA00022692"/>
    </source>
</evidence>
<dbReference type="PANTHER" id="PTHR32552:SF81">
    <property type="entry name" value="TONB-DEPENDENT OUTER MEMBRANE RECEPTOR"/>
    <property type="match status" value="1"/>
</dbReference>
<reference evidence="15 16" key="1">
    <citation type="journal article" date="2010" name="J. Bacteriol.">
        <title>Complete genome sequence of the representative gamma-hexachlorocyclohexane-degrading bacterium Sphingobium japonicum UT26.</title>
        <authorList>
            <person name="Nagata Y."/>
            <person name="Ohtsubo Y."/>
            <person name="Endo R."/>
            <person name="Ichikawa N."/>
            <person name="Ankai A."/>
            <person name="Oguchi A."/>
            <person name="Fukui S."/>
            <person name="Fujita N."/>
            <person name="Tsuda M."/>
        </authorList>
    </citation>
    <scope>NUCLEOTIDE SEQUENCE [LARGE SCALE GENOMIC DNA]</scope>
    <source>
        <strain evidence="16">DSM 16413 / CCM 7287 / MTCC 6362 / UT26 / NBRC 101211 / UT26S</strain>
    </source>
</reference>
<evidence type="ECO:0000256" key="10">
    <source>
        <dbReference type="ARBA" id="ARBA00023237"/>
    </source>
</evidence>
<evidence type="ECO:0000256" key="2">
    <source>
        <dbReference type="ARBA" id="ARBA00022448"/>
    </source>
</evidence>
<name>D4Z4C8_SPHIU</name>
<dbReference type="EMBL" id="AP010803">
    <property type="protein sequence ID" value="BAI97460.1"/>
    <property type="molecule type" value="Genomic_DNA"/>
</dbReference>
<dbReference type="InterPro" id="IPR039426">
    <property type="entry name" value="TonB-dep_rcpt-like"/>
</dbReference>
<keyword evidence="6" id="KW-0408">Iron</keyword>
<dbReference type="Gene3D" id="2.40.170.20">
    <property type="entry name" value="TonB-dependent receptor, beta-barrel domain"/>
    <property type="match status" value="1"/>
</dbReference>
<evidence type="ECO:0000256" key="9">
    <source>
        <dbReference type="ARBA" id="ARBA00023136"/>
    </source>
</evidence>
<proteinExistence type="inferred from homology"/>
<dbReference type="PANTHER" id="PTHR32552">
    <property type="entry name" value="FERRICHROME IRON RECEPTOR-RELATED"/>
    <property type="match status" value="1"/>
</dbReference>
<evidence type="ECO:0000256" key="6">
    <source>
        <dbReference type="ARBA" id="ARBA00023004"/>
    </source>
</evidence>